<dbReference type="PROSITE" id="PS51471">
    <property type="entry name" value="FE2OG_OXY"/>
    <property type="match status" value="1"/>
</dbReference>
<dbReference type="Gene3D" id="2.60.120.620">
    <property type="entry name" value="q2cbj1_9rhob like domain"/>
    <property type="match status" value="1"/>
</dbReference>
<dbReference type="Pfam" id="PF13640">
    <property type="entry name" value="2OG-FeII_Oxy_3"/>
    <property type="match status" value="1"/>
</dbReference>
<comment type="cofactor">
    <cofactor evidence="1">
        <name>L-ascorbate</name>
        <dbReference type="ChEBI" id="CHEBI:38290"/>
    </cofactor>
</comment>
<keyword evidence="3" id="KW-0847">Vitamin C</keyword>
<dbReference type="AlphaFoldDB" id="A0A250XHL3"/>
<dbReference type="GO" id="GO:0008198">
    <property type="term" value="F:ferrous iron binding"/>
    <property type="evidence" value="ECO:0007669"/>
    <property type="project" value="TreeGrafter"/>
</dbReference>
<evidence type="ECO:0000256" key="3">
    <source>
        <dbReference type="ARBA" id="ARBA00022896"/>
    </source>
</evidence>
<evidence type="ECO:0000256" key="5">
    <source>
        <dbReference type="ARBA" id="ARBA00023002"/>
    </source>
</evidence>
<gene>
    <name evidence="8" type="ORF">CEUSTIGMA_g9990.t1</name>
</gene>
<dbReference type="InterPro" id="IPR051559">
    <property type="entry name" value="HIF_prolyl_hydroxylases"/>
</dbReference>
<evidence type="ECO:0000256" key="6">
    <source>
        <dbReference type="ARBA" id="ARBA00023004"/>
    </source>
</evidence>
<protein>
    <recommendedName>
        <fullName evidence="7">Fe2OG dioxygenase domain-containing protein</fullName>
    </recommendedName>
</protein>
<dbReference type="InterPro" id="IPR006620">
    <property type="entry name" value="Pro_4_hyd_alph"/>
</dbReference>
<evidence type="ECO:0000259" key="7">
    <source>
        <dbReference type="PROSITE" id="PS51471"/>
    </source>
</evidence>
<dbReference type="InterPro" id="IPR044862">
    <property type="entry name" value="Pro_4_hyd_alph_FE2OG_OXY"/>
</dbReference>
<reference evidence="8 9" key="1">
    <citation type="submission" date="2017-08" db="EMBL/GenBank/DDBJ databases">
        <title>Acidophilic green algal genome provides insights into adaptation to an acidic environment.</title>
        <authorList>
            <person name="Hirooka S."/>
            <person name="Hirose Y."/>
            <person name="Kanesaki Y."/>
            <person name="Higuchi S."/>
            <person name="Fujiwara T."/>
            <person name="Onuma R."/>
            <person name="Era A."/>
            <person name="Ohbayashi R."/>
            <person name="Uzuka A."/>
            <person name="Nozaki H."/>
            <person name="Yoshikawa H."/>
            <person name="Miyagishima S.Y."/>
        </authorList>
    </citation>
    <scope>NUCLEOTIDE SEQUENCE [LARGE SCALE GENOMIC DNA]</scope>
    <source>
        <strain evidence="8 9">NIES-2499</strain>
    </source>
</reference>
<feature type="domain" description="Fe2OG dioxygenase" evidence="7">
    <location>
        <begin position="126"/>
        <end position="240"/>
    </location>
</feature>
<keyword evidence="5" id="KW-0560">Oxidoreductase</keyword>
<dbReference type="InterPro" id="IPR005123">
    <property type="entry name" value="Oxoglu/Fe-dep_dioxygenase_dom"/>
</dbReference>
<dbReference type="STRING" id="1157962.A0A250XHL3"/>
<keyword evidence="6" id="KW-0408">Iron</keyword>
<keyword evidence="2" id="KW-0479">Metal-binding</keyword>
<dbReference type="PANTHER" id="PTHR12907">
    <property type="entry name" value="EGL NINE HOMOLOG-RELATED"/>
    <property type="match status" value="1"/>
</dbReference>
<keyword evidence="9" id="KW-1185">Reference proteome</keyword>
<dbReference type="SMART" id="SM00702">
    <property type="entry name" value="P4Hc"/>
    <property type="match status" value="1"/>
</dbReference>
<dbReference type="OrthoDB" id="76265at2759"/>
<keyword evidence="4" id="KW-0223">Dioxygenase</keyword>
<evidence type="ECO:0000313" key="8">
    <source>
        <dbReference type="EMBL" id="GAX82564.1"/>
    </source>
</evidence>
<evidence type="ECO:0000313" key="9">
    <source>
        <dbReference type="Proteomes" id="UP000232323"/>
    </source>
</evidence>
<dbReference type="PANTHER" id="PTHR12907:SF26">
    <property type="entry name" value="HIF PROLYL HYDROXYLASE, ISOFORM C"/>
    <property type="match status" value="1"/>
</dbReference>
<dbReference type="GO" id="GO:0031418">
    <property type="term" value="F:L-ascorbic acid binding"/>
    <property type="evidence" value="ECO:0007669"/>
    <property type="project" value="UniProtKB-KW"/>
</dbReference>
<dbReference type="GO" id="GO:0031543">
    <property type="term" value="F:peptidyl-proline dioxygenase activity"/>
    <property type="evidence" value="ECO:0007669"/>
    <property type="project" value="TreeGrafter"/>
</dbReference>
<accession>A0A250XHL3</accession>
<comment type="caution">
    <text evidence="8">The sequence shown here is derived from an EMBL/GenBank/DDBJ whole genome shotgun (WGS) entry which is preliminary data.</text>
</comment>
<proteinExistence type="predicted"/>
<dbReference type="SUPFAM" id="SSF51197">
    <property type="entry name" value="Clavaminate synthase-like"/>
    <property type="match status" value="1"/>
</dbReference>
<organism evidence="8 9">
    <name type="scientific">Chlamydomonas eustigma</name>
    <dbReference type="NCBI Taxonomy" id="1157962"/>
    <lineage>
        <taxon>Eukaryota</taxon>
        <taxon>Viridiplantae</taxon>
        <taxon>Chlorophyta</taxon>
        <taxon>core chlorophytes</taxon>
        <taxon>Chlorophyceae</taxon>
        <taxon>CS clade</taxon>
        <taxon>Chlamydomonadales</taxon>
        <taxon>Chlamydomonadaceae</taxon>
        <taxon>Chlamydomonas</taxon>
    </lineage>
</organism>
<dbReference type="GO" id="GO:0071456">
    <property type="term" value="P:cellular response to hypoxia"/>
    <property type="evidence" value="ECO:0007669"/>
    <property type="project" value="TreeGrafter"/>
</dbReference>
<evidence type="ECO:0000256" key="4">
    <source>
        <dbReference type="ARBA" id="ARBA00022964"/>
    </source>
</evidence>
<evidence type="ECO:0000256" key="2">
    <source>
        <dbReference type="ARBA" id="ARBA00022723"/>
    </source>
</evidence>
<evidence type="ECO:0000256" key="1">
    <source>
        <dbReference type="ARBA" id="ARBA00001961"/>
    </source>
</evidence>
<name>A0A250XHL3_9CHLO</name>
<dbReference type="Proteomes" id="UP000232323">
    <property type="component" value="Unassembled WGS sequence"/>
</dbReference>
<dbReference type="EMBL" id="BEGY01000082">
    <property type="protein sequence ID" value="GAX82564.1"/>
    <property type="molecule type" value="Genomic_DNA"/>
</dbReference>
<sequence length="355" mass="40482">MIRGFVSANTKSPHNIFSGLLKFEARWYCSISFGFKDKISPELCDNLQRNGYAVVDEIFEKVTIQQIREEVLNMYNGSHMHKNCTHLVNNATKRLVEKHHIHEAELTLDHNIQSMAPVCSQLNNDRSLPVMLNLFMPKLTLESQAIKLQVNSGGGGCFPCHFDSDEQVDGRKVTAIIYANPMWQPGDGGQLRLYPFPYSAPIDIEPVSGRMVLFSSTRMLHRVLPSAATQRVCLTVWLSQLRSRQRGSPLFAGSPLSSTFSADSDQTKQIASLMQPHIRNHVLKMVYAQEWAESIELSHPYTLERDGMVEQHWREVEMIRKALKSCEPTIQYLEDVCKNSHESMPNLHKLPISWF</sequence>